<accession>A0ABV3CF81</accession>
<feature type="transmembrane region" description="Helical" evidence="2">
    <location>
        <begin position="153"/>
        <end position="177"/>
    </location>
</feature>
<feature type="transmembrane region" description="Helical" evidence="2">
    <location>
        <begin position="197"/>
        <end position="217"/>
    </location>
</feature>
<name>A0ABV3CF81_9ACTN</name>
<protein>
    <submittedName>
        <fullName evidence="3">Uncharacterized protein</fullName>
    </submittedName>
</protein>
<evidence type="ECO:0000313" key="3">
    <source>
        <dbReference type="EMBL" id="MEU7072783.1"/>
    </source>
</evidence>
<feature type="region of interest" description="Disordered" evidence="1">
    <location>
        <begin position="291"/>
        <end position="319"/>
    </location>
</feature>
<reference evidence="3 4" key="1">
    <citation type="submission" date="2024-06" db="EMBL/GenBank/DDBJ databases">
        <title>The Natural Products Discovery Center: Release of the First 8490 Sequenced Strains for Exploring Actinobacteria Biosynthetic Diversity.</title>
        <authorList>
            <person name="Kalkreuter E."/>
            <person name="Kautsar S.A."/>
            <person name="Yang D."/>
            <person name="Bader C.D."/>
            <person name="Teijaro C.N."/>
            <person name="Fluegel L."/>
            <person name="Davis C.M."/>
            <person name="Simpson J.R."/>
            <person name="Lauterbach L."/>
            <person name="Steele A.D."/>
            <person name="Gui C."/>
            <person name="Meng S."/>
            <person name="Li G."/>
            <person name="Viehrig K."/>
            <person name="Ye F."/>
            <person name="Su P."/>
            <person name="Kiefer A.F."/>
            <person name="Nichols A."/>
            <person name="Cepeda A.J."/>
            <person name="Yan W."/>
            <person name="Fan B."/>
            <person name="Jiang Y."/>
            <person name="Adhikari A."/>
            <person name="Zheng C.-J."/>
            <person name="Schuster L."/>
            <person name="Cowan T.M."/>
            <person name="Smanski M.J."/>
            <person name="Chevrette M.G."/>
            <person name="De Carvalho L.P.S."/>
            <person name="Shen B."/>
        </authorList>
    </citation>
    <scope>NUCLEOTIDE SEQUENCE [LARGE SCALE GENOMIC DNA]</scope>
    <source>
        <strain evidence="3 4">NPDC045974</strain>
    </source>
</reference>
<proteinExistence type="predicted"/>
<gene>
    <name evidence="3" type="ORF">AB0A88_21930</name>
</gene>
<sequence>MTTAPTVRSRAVRRIPVGAALLLVASAAFHTLVLALDGGPWDDPVSWRKPITFGLSFGISVLTVTWVCRLLTLPARSRTLLLGAFTAASLLETGLITLQAWRGVPSHFNTETPFDTFVTRALAAGGVTLIAVVVALTVAALRPQPTAAPSMRLALRAGLVALTGSMAAGAVMIAYGLTLEGAGRVAEAYRSAGFLRPAHAVTMHAVLLLPSLAWLLSRTRRPEAERLRLLRVTVAVYGAGAALVTTAAAVGLTFATPATAAAVSAGVTTAPALVFWAFGARQAVREIRASTRPIDRVPTHGPHQAAPVGGPDDDRRLDA</sequence>
<comment type="caution">
    <text evidence="3">The sequence shown here is derived from an EMBL/GenBank/DDBJ whole genome shotgun (WGS) entry which is preliminary data.</text>
</comment>
<feature type="transmembrane region" description="Helical" evidence="2">
    <location>
        <begin position="258"/>
        <end position="278"/>
    </location>
</feature>
<keyword evidence="2" id="KW-0812">Transmembrane</keyword>
<feature type="transmembrane region" description="Helical" evidence="2">
    <location>
        <begin position="80"/>
        <end position="101"/>
    </location>
</feature>
<evidence type="ECO:0000313" key="4">
    <source>
        <dbReference type="Proteomes" id="UP001551329"/>
    </source>
</evidence>
<dbReference type="EMBL" id="JBEZAE010000014">
    <property type="protein sequence ID" value="MEU7072783.1"/>
    <property type="molecule type" value="Genomic_DNA"/>
</dbReference>
<organism evidence="3 4">
    <name type="scientific">Streptomyces narbonensis</name>
    <dbReference type="NCBI Taxonomy" id="67333"/>
    <lineage>
        <taxon>Bacteria</taxon>
        <taxon>Bacillati</taxon>
        <taxon>Actinomycetota</taxon>
        <taxon>Actinomycetes</taxon>
        <taxon>Kitasatosporales</taxon>
        <taxon>Streptomycetaceae</taxon>
        <taxon>Streptomyces</taxon>
    </lineage>
</organism>
<keyword evidence="2" id="KW-1133">Transmembrane helix</keyword>
<feature type="transmembrane region" description="Helical" evidence="2">
    <location>
        <begin position="51"/>
        <end position="68"/>
    </location>
</feature>
<feature type="transmembrane region" description="Helical" evidence="2">
    <location>
        <begin position="121"/>
        <end position="141"/>
    </location>
</feature>
<dbReference type="Proteomes" id="UP001551329">
    <property type="component" value="Unassembled WGS sequence"/>
</dbReference>
<keyword evidence="2" id="KW-0472">Membrane</keyword>
<evidence type="ECO:0000256" key="1">
    <source>
        <dbReference type="SAM" id="MobiDB-lite"/>
    </source>
</evidence>
<keyword evidence="4" id="KW-1185">Reference proteome</keyword>
<feature type="transmembrane region" description="Helical" evidence="2">
    <location>
        <begin position="229"/>
        <end position="252"/>
    </location>
</feature>
<evidence type="ECO:0000256" key="2">
    <source>
        <dbReference type="SAM" id="Phobius"/>
    </source>
</evidence>
<dbReference type="RefSeq" id="WP_358474631.1">
    <property type="nucleotide sequence ID" value="NZ_JBEZAE010000014.1"/>
</dbReference>